<dbReference type="AlphaFoldDB" id="A8A9P3"/>
<dbReference type="Pfam" id="PF03787">
    <property type="entry name" value="RAMPs"/>
    <property type="match status" value="1"/>
</dbReference>
<dbReference type="RefSeq" id="WP_011998497.1">
    <property type="nucleotide sequence ID" value="NC_009776.1"/>
</dbReference>
<dbReference type="GeneID" id="5562800"/>
<evidence type="ECO:0000313" key="3">
    <source>
        <dbReference type="EMBL" id="ABU81645.1"/>
    </source>
</evidence>
<evidence type="ECO:0000256" key="1">
    <source>
        <dbReference type="ARBA" id="ARBA00023118"/>
    </source>
</evidence>
<evidence type="ECO:0000313" key="4">
    <source>
        <dbReference type="Proteomes" id="UP000000262"/>
    </source>
</evidence>
<dbReference type="KEGG" id="iho:Igni_0462"/>
<protein>
    <submittedName>
        <fullName evidence="3">CRISPR-associated RAMP protein, Cmr6 family</fullName>
    </submittedName>
</protein>
<accession>A8A9P3</accession>
<dbReference type="InterPro" id="IPR005537">
    <property type="entry name" value="RAMP_III_fam"/>
</dbReference>
<dbReference type="PANTHER" id="PTHR39965:SF1">
    <property type="entry name" value="CRISPR SYSTEM CMR SUBUNIT CMR6"/>
    <property type="match status" value="1"/>
</dbReference>
<dbReference type="OrthoDB" id="86328at2157"/>
<proteinExistence type="predicted"/>
<dbReference type="Proteomes" id="UP000000262">
    <property type="component" value="Chromosome"/>
</dbReference>
<feature type="domain" description="CRISPR type III-associated protein" evidence="2">
    <location>
        <begin position="84"/>
        <end position="227"/>
    </location>
</feature>
<keyword evidence="1" id="KW-0051">Antiviral defense</keyword>
<keyword evidence="4" id="KW-1185">Reference proteome</keyword>
<dbReference type="InterPro" id="IPR010172">
    <property type="entry name" value="CRISPR-assoc_prot_TM1791"/>
</dbReference>
<dbReference type="STRING" id="453591.Igni_0462"/>
<reference evidence="3 4" key="1">
    <citation type="journal article" date="2008" name="Genome Biol.">
        <title>A genomic analysis of the archaeal system Ignicoccus hospitalis-Nanoarchaeum equitans.</title>
        <authorList>
            <person name="Podar M."/>
            <person name="Anderson I."/>
            <person name="Makarova K.S."/>
            <person name="Elkins J.G."/>
            <person name="Ivanova N."/>
            <person name="Wall M.A."/>
            <person name="Lykidis A."/>
            <person name="Mavromatis K."/>
            <person name="Sun H."/>
            <person name="Hudson M.E."/>
            <person name="Chen W."/>
            <person name="Deciu C."/>
            <person name="Hutchison D."/>
            <person name="Eads J.R."/>
            <person name="Anderson A."/>
            <person name="Fernandes F."/>
            <person name="Szeto E."/>
            <person name="Lapidus A."/>
            <person name="Kyrpides N.C."/>
            <person name="Saier M.H.Jr."/>
            <person name="Richardson P.M."/>
            <person name="Rachel R."/>
            <person name="Huber H."/>
            <person name="Eisen J.A."/>
            <person name="Koonin E.V."/>
            <person name="Keller M."/>
            <person name="Stetter K.O."/>
        </authorList>
    </citation>
    <scope>NUCLEOTIDE SEQUENCE [LARGE SCALE GENOMIC DNA]</scope>
    <source>
        <strain evidence="4">KIN4/I / DSM 18386 / JCM 14125</strain>
    </source>
</reference>
<evidence type="ECO:0000259" key="2">
    <source>
        <dbReference type="Pfam" id="PF03787"/>
    </source>
</evidence>
<organism evidence="3 4">
    <name type="scientific">Ignicoccus hospitalis (strain KIN4/I / DSM 18386 / JCM 14125)</name>
    <dbReference type="NCBI Taxonomy" id="453591"/>
    <lineage>
        <taxon>Archaea</taxon>
        <taxon>Thermoproteota</taxon>
        <taxon>Thermoprotei</taxon>
        <taxon>Desulfurococcales</taxon>
        <taxon>Desulfurococcaceae</taxon>
        <taxon>Ignicoccus</taxon>
    </lineage>
</organism>
<gene>
    <name evidence="3" type="ordered locus">Igni_0462</name>
</gene>
<dbReference type="GO" id="GO:0051607">
    <property type="term" value="P:defense response to virus"/>
    <property type="evidence" value="ECO:0007669"/>
    <property type="project" value="UniProtKB-KW"/>
</dbReference>
<sequence>MLRVRADLKAIKKYVDEVLKGVTQENMKVLKRAVLDELLKIDKEYYEEALNLAKELAEAVERGFEKANYSVGRLDLALKTEGLVGIGFGALKAVFEVGLNVDPILGLPYYPGSGIKGAVRAFLEGCAPSEAVEPLLGKSVAEGGQASKVIFADAYPVGCAGKCSIFYPLVTTPHYFEGGKVVDNELKAKPVPVVYAGISRNTVFRLIIAVRRDEGVIKDVQKLKDSLKDEGGCKIIKGILEKVLSSGAEDPNLPLKALVLITAYVMRRGIAARSQKGFNVFEPLDKDLTSDVVYWFDVVGLRSSRG</sequence>
<dbReference type="eggNOG" id="arCOG02661">
    <property type="taxonomic scope" value="Archaea"/>
</dbReference>
<dbReference type="EMBL" id="CP000816">
    <property type="protein sequence ID" value="ABU81645.1"/>
    <property type="molecule type" value="Genomic_DNA"/>
</dbReference>
<dbReference type="PANTHER" id="PTHR39965">
    <property type="entry name" value="CRISPR SYSTEM CMR SUBUNIT CMR6"/>
    <property type="match status" value="1"/>
</dbReference>
<name>A8A9P3_IGNH4</name>
<dbReference type="HOGENOM" id="CLU_053305_3_0_2"/>